<evidence type="ECO:0008006" key="4">
    <source>
        <dbReference type="Google" id="ProtNLM"/>
    </source>
</evidence>
<dbReference type="OrthoDB" id="954602at2"/>
<dbReference type="EMBL" id="SZVO01000009">
    <property type="protein sequence ID" value="TKT90519.1"/>
    <property type="molecule type" value="Genomic_DNA"/>
</dbReference>
<reference evidence="2 3" key="1">
    <citation type="submission" date="2019-05" db="EMBL/GenBank/DDBJ databases">
        <title>Dyadobacter AR-3-8 sp. nov., isolated from arctic soil.</title>
        <authorList>
            <person name="Chaudhary D.K."/>
        </authorList>
    </citation>
    <scope>NUCLEOTIDE SEQUENCE [LARGE SCALE GENOMIC DNA]</scope>
    <source>
        <strain evidence="2 3">AR-3-8</strain>
    </source>
</reference>
<proteinExistence type="predicted"/>
<dbReference type="Pfam" id="PF19765">
    <property type="entry name" value="DUF6252"/>
    <property type="match status" value="1"/>
</dbReference>
<dbReference type="Proteomes" id="UP000304900">
    <property type="component" value="Unassembled WGS sequence"/>
</dbReference>
<dbReference type="PROSITE" id="PS51257">
    <property type="entry name" value="PROKAR_LIPOPROTEIN"/>
    <property type="match status" value="1"/>
</dbReference>
<keyword evidence="1" id="KW-0732">Signal</keyword>
<gene>
    <name evidence="2" type="ORF">FDK13_19490</name>
</gene>
<feature type="signal peptide" evidence="1">
    <location>
        <begin position="1"/>
        <end position="24"/>
    </location>
</feature>
<organism evidence="2 3">
    <name type="scientific">Dyadobacter frigoris</name>
    <dbReference type="NCBI Taxonomy" id="2576211"/>
    <lineage>
        <taxon>Bacteria</taxon>
        <taxon>Pseudomonadati</taxon>
        <taxon>Bacteroidota</taxon>
        <taxon>Cytophagia</taxon>
        <taxon>Cytophagales</taxon>
        <taxon>Spirosomataceae</taxon>
        <taxon>Dyadobacter</taxon>
    </lineage>
</organism>
<evidence type="ECO:0000256" key="1">
    <source>
        <dbReference type="SAM" id="SignalP"/>
    </source>
</evidence>
<accession>A0A4U6D057</accession>
<dbReference type="RefSeq" id="WP_137341687.1">
    <property type="nucleotide sequence ID" value="NZ_BSQH01000002.1"/>
</dbReference>
<keyword evidence="3" id="KW-1185">Reference proteome</keyword>
<comment type="caution">
    <text evidence="2">The sequence shown here is derived from an EMBL/GenBank/DDBJ whole genome shotgun (WGS) entry which is preliminary data.</text>
</comment>
<dbReference type="InterPro" id="IPR046219">
    <property type="entry name" value="DUF6252"/>
</dbReference>
<protein>
    <recommendedName>
        <fullName evidence="4">DUF4843 domain-containing protein</fullName>
    </recommendedName>
</protein>
<name>A0A4U6D057_9BACT</name>
<sequence>MKTSSILVLFVMICLAGFTSCSKKSDDVTPDPAATVGFKVKVDGNNYAPDYAYALASFPGANGYYAIYGMDSKTSDVVAIALPNSAVEGTYPINEVNFGIITISKEDFSTINGGSGSVTITKKTATNLAGTFSFIAYDASGTKKRTLTEGSFNVNVR</sequence>
<dbReference type="AlphaFoldDB" id="A0A4U6D057"/>
<feature type="chain" id="PRO_5021013849" description="DUF4843 domain-containing protein" evidence="1">
    <location>
        <begin position="25"/>
        <end position="157"/>
    </location>
</feature>
<evidence type="ECO:0000313" key="2">
    <source>
        <dbReference type="EMBL" id="TKT90519.1"/>
    </source>
</evidence>
<evidence type="ECO:0000313" key="3">
    <source>
        <dbReference type="Proteomes" id="UP000304900"/>
    </source>
</evidence>